<evidence type="ECO:0000313" key="2">
    <source>
        <dbReference type="EMBL" id="PIM51666.1"/>
    </source>
</evidence>
<evidence type="ECO:0000313" key="3">
    <source>
        <dbReference type="Proteomes" id="UP000231501"/>
    </source>
</evidence>
<dbReference type="RefSeq" id="WP_099863112.1">
    <property type="nucleotide sequence ID" value="NZ_PEOG01000057.1"/>
</dbReference>
<reference evidence="2 3" key="1">
    <citation type="submission" date="2017-11" db="EMBL/GenBank/DDBJ databases">
        <title>Draft genome sequence of Mitsuaria sp. HWN-4.</title>
        <authorList>
            <person name="Gundlapally S.R."/>
        </authorList>
    </citation>
    <scope>NUCLEOTIDE SEQUENCE [LARGE SCALE GENOMIC DNA]</scope>
    <source>
        <strain evidence="2 3">HWN-4</strain>
    </source>
</reference>
<evidence type="ECO:0000256" key="1">
    <source>
        <dbReference type="SAM" id="MobiDB-lite"/>
    </source>
</evidence>
<feature type="region of interest" description="Disordered" evidence="1">
    <location>
        <begin position="62"/>
        <end position="82"/>
    </location>
</feature>
<gene>
    <name evidence="2" type="ORF">CS062_18820</name>
</gene>
<proteinExistence type="predicted"/>
<comment type="caution">
    <text evidence="2">The sequence shown here is derived from an EMBL/GenBank/DDBJ whole genome shotgun (WGS) entry which is preliminary data.</text>
</comment>
<keyword evidence="3" id="KW-1185">Reference proteome</keyword>
<protein>
    <submittedName>
        <fullName evidence="2">DUF4880 domain-containing protein</fullName>
    </submittedName>
</protein>
<organism evidence="2 3">
    <name type="scientific">Roseateles chitinivorans</name>
    <dbReference type="NCBI Taxonomy" id="2917965"/>
    <lineage>
        <taxon>Bacteria</taxon>
        <taxon>Pseudomonadati</taxon>
        <taxon>Pseudomonadota</taxon>
        <taxon>Betaproteobacteria</taxon>
        <taxon>Burkholderiales</taxon>
        <taxon>Sphaerotilaceae</taxon>
        <taxon>Roseateles</taxon>
    </lineage>
</organism>
<dbReference type="AlphaFoldDB" id="A0A2G9C5G0"/>
<dbReference type="EMBL" id="PEOG01000057">
    <property type="protein sequence ID" value="PIM51666.1"/>
    <property type="molecule type" value="Genomic_DNA"/>
</dbReference>
<dbReference type="Proteomes" id="UP000231501">
    <property type="component" value="Unassembled WGS sequence"/>
</dbReference>
<sequence length="82" mass="9301">MTQEQDDPVWQAAWTWVQREFDRTRFDAAARLELEHWLAEDPAHRRAHRQAAQLWDLAGQVPARASRGGDGAAATAHPEPCD</sequence>
<accession>A0A2G9C5G0</accession>
<name>A0A2G9C5G0_9BURK</name>
<dbReference type="OrthoDB" id="8617634at2"/>